<dbReference type="PANTHER" id="PTHR45528:SF1">
    <property type="entry name" value="SENSOR HISTIDINE KINASE CPXA"/>
    <property type="match status" value="1"/>
</dbReference>
<dbReference type="RefSeq" id="WP_039259938.1">
    <property type="nucleotide sequence ID" value="NZ_JDRY01000087.1"/>
</dbReference>
<dbReference type="SMART" id="SM00388">
    <property type="entry name" value="HisKA"/>
    <property type="match status" value="1"/>
</dbReference>
<dbReference type="SMART" id="SM00304">
    <property type="entry name" value="HAMP"/>
    <property type="match status" value="1"/>
</dbReference>
<evidence type="ECO:0000256" key="4">
    <source>
        <dbReference type="ARBA" id="ARBA00022475"/>
    </source>
</evidence>
<evidence type="ECO:0000256" key="7">
    <source>
        <dbReference type="ARBA" id="ARBA00022692"/>
    </source>
</evidence>
<evidence type="ECO:0000256" key="8">
    <source>
        <dbReference type="ARBA" id="ARBA00022741"/>
    </source>
</evidence>
<evidence type="ECO:0000256" key="3">
    <source>
        <dbReference type="ARBA" id="ARBA00012438"/>
    </source>
</evidence>
<evidence type="ECO:0000313" key="17">
    <source>
        <dbReference type="EMBL" id="KGM96004.1"/>
    </source>
</evidence>
<dbReference type="Pfam" id="PF00672">
    <property type="entry name" value="HAMP"/>
    <property type="match status" value="1"/>
</dbReference>
<evidence type="ECO:0000256" key="10">
    <source>
        <dbReference type="ARBA" id="ARBA00022840"/>
    </source>
</evidence>
<reference evidence="17 18" key="1">
    <citation type="submission" date="2014-01" db="EMBL/GenBank/DDBJ databases">
        <title>Plasmidome dynamics in the species complex Clostridium novyi sensu lato converts strains of independent lineages into distinctly different pathogens.</title>
        <authorList>
            <person name="Skarin H."/>
            <person name="Segerman B."/>
        </authorList>
    </citation>
    <scope>NUCLEOTIDE SEQUENCE [LARGE SCALE GENOMIC DNA]</scope>
    <source>
        <strain evidence="17 18">DC5</strain>
    </source>
</reference>
<evidence type="ECO:0000256" key="12">
    <source>
        <dbReference type="ARBA" id="ARBA00023012"/>
    </source>
</evidence>
<dbReference type="CDD" id="cd06225">
    <property type="entry name" value="HAMP"/>
    <property type="match status" value="1"/>
</dbReference>
<dbReference type="InterPro" id="IPR003660">
    <property type="entry name" value="HAMP_dom"/>
</dbReference>
<organism evidence="17 18">
    <name type="scientific">Clostridium botulinum C/D str. DC5</name>
    <dbReference type="NCBI Taxonomy" id="1443128"/>
    <lineage>
        <taxon>Bacteria</taxon>
        <taxon>Bacillati</taxon>
        <taxon>Bacillota</taxon>
        <taxon>Clostridia</taxon>
        <taxon>Eubacteriales</taxon>
        <taxon>Clostridiaceae</taxon>
        <taxon>Clostridium</taxon>
    </lineage>
</organism>
<keyword evidence="10" id="KW-0067">ATP-binding</keyword>
<evidence type="ECO:0000256" key="1">
    <source>
        <dbReference type="ARBA" id="ARBA00000085"/>
    </source>
</evidence>
<keyword evidence="8" id="KW-0547">Nucleotide-binding</keyword>
<accession>A0A0A0I3L7</accession>
<comment type="subcellular location">
    <subcellularLocation>
        <location evidence="2">Cell membrane</location>
        <topology evidence="2">Multi-pass membrane protein</topology>
    </subcellularLocation>
</comment>
<dbReference type="Gene3D" id="3.30.565.10">
    <property type="entry name" value="Histidine kinase-like ATPase, C-terminal domain"/>
    <property type="match status" value="1"/>
</dbReference>
<evidence type="ECO:0000256" key="5">
    <source>
        <dbReference type="ARBA" id="ARBA00022553"/>
    </source>
</evidence>
<comment type="catalytic activity">
    <reaction evidence="1">
        <text>ATP + protein L-histidine = ADP + protein N-phospho-L-histidine.</text>
        <dbReference type="EC" id="2.7.13.3"/>
    </reaction>
</comment>
<evidence type="ECO:0000256" key="2">
    <source>
        <dbReference type="ARBA" id="ARBA00004651"/>
    </source>
</evidence>
<dbReference type="SUPFAM" id="SSF47384">
    <property type="entry name" value="Homodimeric domain of signal transducing histidine kinase"/>
    <property type="match status" value="1"/>
</dbReference>
<dbReference type="PRINTS" id="PR00344">
    <property type="entry name" value="BCTRLSENSOR"/>
</dbReference>
<evidence type="ECO:0000256" key="14">
    <source>
        <dbReference type="SAM" id="Phobius"/>
    </source>
</evidence>
<keyword evidence="9 17" id="KW-0418">Kinase</keyword>
<evidence type="ECO:0000313" key="18">
    <source>
        <dbReference type="Proteomes" id="UP000030014"/>
    </source>
</evidence>
<dbReference type="FunFam" id="3.30.565.10:FF:000006">
    <property type="entry name" value="Sensor histidine kinase WalK"/>
    <property type="match status" value="1"/>
</dbReference>
<dbReference type="PROSITE" id="PS50109">
    <property type="entry name" value="HIS_KIN"/>
    <property type="match status" value="1"/>
</dbReference>
<dbReference type="InterPro" id="IPR036097">
    <property type="entry name" value="HisK_dim/P_sf"/>
</dbReference>
<gene>
    <name evidence="17" type="ORF">Z955_13435</name>
</gene>
<dbReference type="PANTHER" id="PTHR45528">
    <property type="entry name" value="SENSOR HISTIDINE KINASE CPXA"/>
    <property type="match status" value="1"/>
</dbReference>
<keyword evidence="5" id="KW-0597">Phosphoprotein</keyword>
<sequence length="481" mass="55736">MFGLKRQNKKVYTAMFKQYILFVFLIIIVFVSGILATLIGIGKLINSKDYISDVQQFYKASSIVKSNFKEINAEKITSVGGWVEILDENKKVIYVIGEKKDNKKVYTEDEMLNLIEENSDESKSNSTYLHSINIFYVNKKKHYCMVKIPPGVINIDIDKKGSTEEYIHKVGNKLFRGIFHTSLFILLVILFYAFWTSRRIVEPLREILKGINKMTEGDYSARIALKRENEFSEIKEAFNFMAEKIQQGTIEREKSEEFKQQLFTDISHDLKTPITSIQGYSKALYDGVVEGEEKKRRYIKTIYHKSKRLVDLVENVHELAKLSNNNYSIYKEEIDICEFLREIITGFYFEIENKKFDFEIEIPEEQILCSVDKNEMTRAISNIISNSLKYNPYNTKLKIQLNKNNHFIEIIIADDGIGIPDELKDIVFEAFTRADTSRITTGGTGLGLSIAKKIVEKHKGNILLQHNDEYKTIFKIVLNGK</sequence>
<dbReference type="SMART" id="SM00387">
    <property type="entry name" value="HATPase_c"/>
    <property type="match status" value="1"/>
</dbReference>
<feature type="transmembrane region" description="Helical" evidence="14">
    <location>
        <begin position="20"/>
        <end position="41"/>
    </location>
</feature>
<proteinExistence type="predicted"/>
<dbReference type="Pfam" id="PF02518">
    <property type="entry name" value="HATPase_c"/>
    <property type="match status" value="1"/>
</dbReference>
<evidence type="ECO:0000259" key="15">
    <source>
        <dbReference type="PROSITE" id="PS50109"/>
    </source>
</evidence>
<dbReference type="EMBL" id="JDRY01000087">
    <property type="protein sequence ID" value="KGM96004.1"/>
    <property type="molecule type" value="Genomic_DNA"/>
</dbReference>
<protein>
    <recommendedName>
        <fullName evidence="3">histidine kinase</fullName>
        <ecNumber evidence="3">2.7.13.3</ecNumber>
    </recommendedName>
</protein>
<dbReference type="Gene3D" id="1.10.287.130">
    <property type="match status" value="1"/>
</dbReference>
<evidence type="ECO:0000256" key="11">
    <source>
        <dbReference type="ARBA" id="ARBA00022989"/>
    </source>
</evidence>
<dbReference type="InterPro" id="IPR003594">
    <property type="entry name" value="HATPase_dom"/>
</dbReference>
<dbReference type="InterPro" id="IPR005467">
    <property type="entry name" value="His_kinase_dom"/>
</dbReference>
<keyword evidence="12" id="KW-0902">Two-component regulatory system</keyword>
<dbReference type="GO" id="GO:0000155">
    <property type="term" value="F:phosphorelay sensor kinase activity"/>
    <property type="evidence" value="ECO:0007669"/>
    <property type="project" value="InterPro"/>
</dbReference>
<dbReference type="GO" id="GO:0005886">
    <property type="term" value="C:plasma membrane"/>
    <property type="evidence" value="ECO:0007669"/>
    <property type="project" value="UniProtKB-SubCell"/>
</dbReference>
<keyword evidence="13 14" id="KW-0472">Membrane</keyword>
<dbReference type="InterPro" id="IPR004358">
    <property type="entry name" value="Sig_transdc_His_kin-like_C"/>
</dbReference>
<dbReference type="Pfam" id="PF00512">
    <property type="entry name" value="HisKA"/>
    <property type="match status" value="1"/>
</dbReference>
<dbReference type="GO" id="GO:0005524">
    <property type="term" value="F:ATP binding"/>
    <property type="evidence" value="ECO:0007669"/>
    <property type="project" value="UniProtKB-KW"/>
</dbReference>
<evidence type="ECO:0000256" key="13">
    <source>
        <dbReference type="ARBA" id="ARBA00023136"/>
    </source>
</evidence>
<evidence type="ECO:0000256" key="9">
    <source>
        <dbReference type="ARBA" id="ARBA00022777"/>
    </source>
</evidence>
<dbReference type="Gene3D" id="6.10.340.10">
    <property type="match status" value="1"/>
</dbReference>
<keyword evidence="7 14" id="KW-0812">Transmembrane</keyword>
<name>A0A0A0I3L7_CLOBO</name>
<keyword evidence="11 14" id="KW-1133">Transmembrane helix</keyword>
<comment type="caution">
    <text evidence="17">The sequence shown here is derived from an EMBL/GenBank/DDBJ whole genome shotgun (WGS) entry which is preliminary data.</text>
</comment>
<feature type="domain" description="HAMP" evidence="16">
    <location>
        <begin position="198"/>
        <end position="250"/>
    </location>
</feature>
<dbReference type="SUPFAM" id="SSF55874">
    <property type="entry name" value="ATPase domain of HSP90 chaperone/DNA topoisomerase II/histidine kinase"/>
    <property type="match status" value="1"/>
</dbReference>
<dbReference type="PROSITE" id="PS50885">
    <property type="entry name" value="HAMP"/>
    <property type="match status" value="1"/>
</dbReference>
<dbReference type="InterPro" id="IPR003661">
    <property type="entry name" value="HisK_dim/P_dom"/>
</dbReference>
<dbReference type="CDD" id="cd00082">
    <property type="entry name" value="HisKA"/>
    <property type="match status" value="1"/>
</dbReference>
<keyword evidence="4" id="KW-1003">Cell membrane</keyword>
<dbReference type="InterPro" id="IPR050398">
    <property type="entry name" value="HssS/ArlS-like"/>
</dbReference>
<dbReference type="AlphaFoldDB" id="A0A0A0I3L7"/>
<dbReference type="Proteomes" id="UP000030014">
    <property type="component" value="Unassembled WGS sequence"/>
</dbReference>
<feature type="transmembrane region" description="Helical" evidence="14">
    <location>
        <begin position="174"/>
        <end position="195"/>
    </location>
</feature>
<dbReference type="CDD" id="cd00075">
    <property type="entry name" value="HATPase"/>
    <property type="match status" value="1"/>
</dbReference>
<dbReference type="EC" id="2.7.13.3" evidence="3"/>
<feature type="domain" description="Histidine kinase" evidence="15">
    <location>
        <begin position="265"/>
        <end position="481"/>
    </location>
</feature>
<keyword evidence="6" id="KW-0808">Transferase</keyword>
<dbReference type="SUPFAM" id="SSF158472">
    <property type="entry name" value="HAMP domain-like"/>
    <property type="match status" value="1"/>
</dbReference>
<dbReference type="InterPro" id="IPR036890">
    <property type="entry name" value="HATPase_C_sf"/>
</dbReference>
<evidence type="ECO:0000256" key="6">
    <source>
        <dbReference type="ARBA" id="ARBA00022679"/>
    </source>
</evidence>
<evidence type="ECO:0000259" key="16">
    <source>
        <dbReference type="PROSITE" id="PS50885"/>
    </source>
</evidence>